<comment type="subcellular location">
    <subcellularLocation>
        <location evidence="1">Cell inner membrane</location>
        <topology evidence="1">Multi-pass membrane protein</topology>
    </subcellularLocation>
</comment>
<reference evidence="11 12" key="1">
    <citation type="submission" date="2019-08" db="EMBL/GenBank/DDBJ databases">
        <title>Complete genome sequence of Candidatus Uab amorphum.</title>
        <authorList>
            <person name="Shiratori T."/>
            <person name="Suzuki S."/>
            <person name="Kakizawa Y."/>
            <person name="Ishida K."/>
        </authorList>
    </citation>
    <scope>NUCLEOTIDE SEQUENCE [LARGE SCALE GENOMIC DNA]</scope>
    <source>
        <strain evidence="11 12">SRT547</strain>
    </source>
</reference>
<keyword evidence="4" id="KW-1003">Cell membrane</keyword>
<organism evidence="11 12">
    <name type="scientific">Uabimicrobium amorphum</name>
    <dbReference type="NCBI Taxonomy" id="2596890"/>
    <lineage>
        <taxon>Bacteria</taxon>
        <taxon>Pseudomonadati</taxon>
        <taxon>Planctomycetota</taxon>
        <taxon>Candidatus Uabimicrobiia</taxon>
        <taxon>Candidatus Uabimicrobiales</taxon>
        <taxon>Candidatus Uabimicrobiaceae</taxon>
        <taxon>Candidatus Uabimicrobium</taxon>
    </lineage>
</organism>
<dbReference type="AlphaFoldDB" id="A0A5S9F5Q0"/>
<feature type="transmembrane region" description="Helical" evidence="10">
    <location>
        <begin position="261"/>
        <end position="281"/>
    </location>
</feature>
<accession>A0A5S9F5Q0</accession>
<comment type="similarity">
    <text evidence="2">Belongs to the DcuA/DcuB transporter (TC 2.A.13.1) family.</text>
</comment>
<feature type="transmembrane region" description="Helical" evidence="10">
    <location>
        <begin position="6"/>
        <end position="39"/>
    </location>
</feature>
<evidence type="ECO:0000256" key="2">
    <source>
        <dbReference type="ARBA" id="ARBA00006413"/>
    </source>
</evidence>
<evidence type="ECO:0000256" key="10">
    <source>
        <dbReference type="SAM" id="Phobius"/>
    </source>
</evidence>
<dbReference type="PANTHER" id="PTHR36106">
    <property type="entry name" value="ANAEROBIC C4-DICARBOXYLATE TRANSPORTER DCUB"/>
    <property type="match status" value="1"/>
</dbReference>
<feature type="transmembrane region" description="Helical" evidence="10">
    <location>
        <begin position="131"/>
        <end position="157"/>
    </location>
</feature>
<evidence type="ECO:0000313" key="12">
    <source>
        <dbReference type="Proteomes" id="UP000326354"/>
    </source>
</evidence>
<name>A0A5S9F5Q0_UABAM</name>
<dbReference type="GO" id="GO:0015556">
    <property type="term" value="F:C4-dicarboxylate transmembrane transporter activity"/>
    <property type="evidence" value="ECO:0007669"/>
    <property type="project" value="InterPro"/>
</dbReference>
<evidence type="ECO:0000256" key="4">
    <source>
        <dbReference type="ARBA" id="ARBA00022475"/>
    </source>
</evidence>
<protein>
    <recommendedName>
        <fullName evidence="9">C4-dicarboxylate transporter DcuA</fullName>
    </recommendedName>
</protein>
<dbReference type="Proteomes" id="UP000326354">
    <property type="component" value="Chromosome"/>
</dbReference>
<dbReference type="KEGG" id="uam:UABAM_04937"/>
<dbReference type="NCBIfam" id="TIGR00770">
    <property type="entry name" value="Dcu"/>
    <property type="match status" value="1"/>
</dbReference>
<dbReference type="EMBL" id="AP019860">
    <property type="protein sequence ID" value="BBM86551.1"/>
    <property type="molecule type" value="Genomic_DNA"/>
</dbReference>
<evidence type="ECO:0000256" key="8">
    <source>
        <dbReference type="ARBA" id="ARBA00023136"/>
    </source>
</evidence>
<keyword evidence="8 10" id="KW-0472">Membrane</keyword>
<dbReference type="NCBIfam" id="NF006927">
    <property type="entry name" value="PRK09412.1"/>
    <property type="match status" value="1"/>
</dbReference>
<keyword evidence="7 10" id="KW-1133">Transmembrane helix</keyword>
<evidence type="ECO:0000256" key="1">
    <source>
        <dbReference type="ARBA" id="ARBA00004429"/>
    </source>
</evidence>
<keyword evidence="5" id="KW-0997">Cell inner membrane</keyword>
<feature type="transmembrane region" description="Helical" evidence="10">
    <location>
        <begin position="163"/>
        <end position="190"/>
    </location>
</feature>
<gene>
    <name evidence="11" type="ORF">UABAM_04937</name>
</gene>
<evidence type="ECO:0000256" key="7">
    <source>
        <dbReference type="ARBA" id="ARBA00022989"/>
    </source>
</evidence>
<dbReference type="InterPro" id="IPR004668">
    <property type="entry name" value="Anaer_Dcu_memb_transpt"/>
</dbReference>
<evidence type="ECO:0000256" key="5">
    <source>
        <dbReference type="ARBA" id="ARBA00022519"/>
    </source>
</evidence>
<feature type="transmembrane region" description="Helical" evidence="10">
    <location>
        <begin position="46"/>
        <end position="68"/>
    </location>
</feature>
<keyword evidence="12" id="KW-1185">Reference proteome</keyword>
<dbReference type="PANTHER" id="PTHR36106:SF2">
    <property type="entry name" value="C4-DICARBOXYLATE TRANSPORTER DCUA"/>
    <property type="match status" value="1"/>
</dbReference>
<dbReference type="GO" id="GO:0005886">
    <property type="term" value="C:plasma membrane"/>
    <property type="evidence" value="ECO:0007669"/>
    <property type="project" value="UniProtKB-SubCell"/>
</dbReference>
<dbReference type="Pfam" id="PF03605">
    <property type="entry name" value="DcuA_DcuB"/>
    <property type="match status" value="1"/>
</dbReference>
<evidence type="ECO:0000256" key="3">
    <source>
        <dbReference type="ARBA" id="ARBA00022448"/>
    </source>
</evidence>
<evidence type="ECO:0000256" key="6">
    <source>
        <dbReference type="ARBA" id="ARBA00022692"/>
    </source>
</evidence>
<proteinExistence type="inferred from homology"/>
<keyword evidence="3" id="KW-0813">Transport</keyword>
<feature type="transmembrane region" description="Helical" evidence="10">
    <location>
        <begin position="227"/>
        <end position="249"/>
    </location>
</feature>
<keyword evidence="6 10" id="KW-0812">Transmembrane</keyword>
<sequence>MLWLEFSIVLFFIFLGSKMGNIGIGYAGGAGVIVLTMFLGLKAGSVPVDVIMIIMAVIAAIAAMQKAGGMDYLVHLSEKALRSNPQHITFMAPMVTYTMTLLAGTGHTAYSTLPVIAEVSKEQGIRPSRPLSIAVVASQIAITASPISAAVVIFAGLLEPLGVSYITLLAIAIPSTALACVVGAIAANFLGQPLEKDTVYQNKLKEGLIKIKGETDYSPTKESKISVAIFLTAILCVVTYATFISKKIAIIENPTISRNDAIVAIMLLAAALISLICKVDLAEISSMSTFK</sequence>
<evidence type="ECO:0000256" key="9">
    <source>
        <dbReference type="ARBA" id="ARBA00039380"/>
    </source>
</evidence>
<feature type="transmembrane region" description="Helical" evidence="10">
    <location>
        <begin position="88"/>
        <end position="110"/>
    </location>
</feature>
<evidence type="ECO:0000313" key="11">
    <source>
        <dbReference type="EMBL" id="BBM86551.1"/>
    </source>
</evidence>